<dbReference type="InterPro" id="IPR045621">
    <property type="entry name" value="BPD_transp_1_N"/>
</dbReference>
<dbReference type="Gene3D" id="1.10.3720.10">
    <property type="entry name" value="MetI-like"/>
    <property type="match status" value="1"/>
</dbReference>
<dbReference type="Pfam" id="PF00528">
    <property type="entry name" value="BPD_transp_1"/>
    <property type="match status" value="1"/>
</dbReference>
<keyword evidence="3" id="KW-1003">Cell membrane</keyword>
<feature type="transmembrane region" description="Helical" evidence="7">
    <location>
        <begin position="101"/>
        <end position="122"/>
    </location>
</feature>
<comment type="similarity">
    <text evidence="7">Belongs to the binding-protein-dependent transport system permease family.</text>
</comment>
<keyword evidence="4 7" id="KW-0812">Transmembrane</keyword>
<proteinExistence type="inferred from homology"/>
<keyword evidence="2 7" id="KW-0813">Transport</keyword>
<dbReference type="EMBL" id="JBBMFK010000029">
    <property type="protein sequence ID" value="MEQ2444656.1"/>
    <property type="molecule type" value="Genomic_DNA"/>
</dbReference>
<dbReference type="CDD" id="cd06261">
    <property type="entry name" value="TM_PBP2"/>
    <property type="match status" value="1"/>
</dbReference>
<name>A0ABV1EDZ0_9FIRM</name>
<evidence type="ECO:0000256" key="7">
    <source>
        <dbReference type="RuleBase" id="RU363032"/>
    </source>
</evidence>
<dbReference type="SUPFAM" id="SSF161098">
    <property type="entry name" value="MetI-like"/>
    <property type="match status" value="1"/>
</dbReference>
<feature type="transmembrane region" description="Helical" evidence="7">
    <location>
        <begin position="173"/>
        <end position="192"/>
    </location>
</feature>
<feature type="transmembrane region" description="Helical" evidence="7">
    <location>
        <begin position="9"/>
        <end position="29"/>
    </location>
</feature>
<evidence type="ECO:0000256" key="6">
    <source>
        <dbReference type="ARBA" id="ARBA00023136"/>
    </source>
</evidence>
<dbReference type="Proteomes" id="UP001464378">
    <property type="component" value="Unassembled WGS sequence"/>
</dbReference>
<evidence type="ECO:0000256" key="2">
    <source>
        <dbReference type="ARBA" id="ARBA00022448"/>
    </source>
</evidence>
<evidence type="ECO:0000256" key="4">
    <source>
        <dbReference type="ARBA" id="ARBA00022692"/>
    </source>
</evidence>
<evidence type="ECO:0000256" key="1">
    <source>
        <dbReference type="ARBA" id="ARBA00004651"/>
    </source>
</evidence>
<keyword evidence="6 7" id="KW-0472">Membrane</keyword>
<dbReference type="PANTHER" id="PTHR43163">
    <property type="entry name" value="DIPEPTIDE TRANSPORT SYSTEM PERMEASE PROTEIN DPPB-RELATED"/>
    <property type="match status" value="1"/>
</dbReference>
<feature type="transmembrane region" description="Helical" evidence="7">
    <location>
        <begin position="227"/>
        <end position="253"/>
    </location>
</feature>
<feature type="domain" description="ABC transmembrane type-1" evidence="8">
    <location>
        <begin position="95"/>
        <end position="296"/>
    </location>
</feature>
<dbReference type="InterPro" id="IPR035906">
    <property type="entry name" value="MetI-like_sf"/>
</dbReference>
<dbReference type="RefSeq" id="WP_349232412.1">
    <property type="nucleotide sequence ID" value="NZ_JBBMFK010000029.1"/>
</dbReference>
<feature type="transmembrane region" description="Helical" evidence="7">
    <location>
        <begin position="134"/>
        <end position="161"/>
    </location>
</feature>
<evidence type="ECO:0000259" key="8">
    <source>
        <dbReference type="PROSITE" id="PS50928"/>
    </source>
</evidence>
<protein>
    <submittedName>
        <fullName evidence="9">ABC transporter permease</fullName>
    </submittedName>
</protein>
<dbReference type="PANTHER" id="PTHR43163:SF6">
    <property type="entry name" value="DIPEPTIDE TRANSPORT SYSTEM PERMEASE PROTEIN DPPB-RELATED"/>
    <property type="match status" value="1"/>
</dbReference>
<feature type="transmembrane region" description="Helical" evidence="7">
    <location>
        <begin position="273"/>
        <end position="299"/>
    </location>
</feature>
<evidence type="ECO:0000313" key="9">
    <source>
        <dbReference type="EMBL" id="MEQ2444656.1"/>
    </source>
</evidence>
<dbReference type="InterPro" id="IPR000515">
    <property type="entry name" value="MetI-like"/>
</dbReference>
<evidence type="ECO:0000256" key="5">
    <source>
        <dbReference type="ARBA" id="ARBA00022989"/>
    </source>
</evidence>
<keyword evidence="10" id="KW-1185">Reference proteome</keyword>
<evidence type="ECO:0000313" key="10">
    <source>
        <dbReference type="Proteomes" id="UP001464378"/>
    </source>
</evidence>
<gene>
    <name evidence="9" type="ORF">WMO64_14425</name>
</gene>
<dbReference type="Pfam" id="PF19300">
    <property type="entry name" value="BPD_transp_1_N"/>
    <property type="match status" value="1"/>
</dbReference>
<evidence type="ECO:0000256" key="3">
    <source>
        <dbReference type="ARBA" id="ARBA00022475"/>
    </source>
</evidence>
<dbReference type="PROSITE" id="PS50928">
    <property type="entry name" value="ABC_TM1"/>
    <property type="match status" value="1"/>
</dbReference>
<organism evidence="9 10">
    <name type="scientific">Pseudoflavonifractor intestinihominis</name>
    <dbReference type="NCBI Taxonomy" id="3133171"/>
    <lineage>
        <taxon>Bacteria</taxon>
        <taxon>Bacillati</taxon>
        <taxon>Bacillota</taxon>
        <taxon>Clostridia</taxon>
        <taxon>Eubacteriales</taxon>
        <taxon>Oscillospiraceae</taxon>
        <taxon>Pseudoflavonifractor</taxon>
    </lineage>
</organism>
<sequence>MLKFAVKRILFMIPSIIIITLVTFVIMSFSAGSPGSVALGITASPEDIAAYNHEVGYDRPVLVRYGEYMLNILHGDFGERYSDGVSVTQVLMPKFPTTLKLALLAVFFAALIGIPLGVLAAVKKGTIADTGTTVISLVLASIPGFWLGLLLMLLFSYQLGWLPTFGLGSWKNYVMPVATLAIPSSAYVARMVRMTMLEALSSDYVRTARAKGAGPARIVFIHVLRNAMLPVITQLGMSFAGLLGGAVIAEQIFGLPGFGSAILEAINKKETMVVLGATVFLSLLYMLIMLAMDLINALLNPKIRDNMG</sequence>
<comment type="subcellular location">
    <subcellularLocation>
        <location evidence="1 7">Cell membrane</location>
        <topology evidence="1 7">Multi-pass membrane protein</topology>
    </subcellularLocation>
</comment>
<comment type="caution">
    <text evidence="9">The sequence shown here is derived from an EMBL/GenBank/DDBJ whole genome shotgun (WGS) entry which is preliminary data.</text>
</comment>
<keyword evidence="5 7" id="KW-1133">Transmembrane helix</keyword>
<accession>A0ABV1EDZ0</accession>
<reference evidence="9 10" key="1">
    <citation type="submission" date="2024-03" db="EMBL/GenBank/DDBJ databases">
        <title>Human intestinal bacterial collection.</title>
        <authorList>
            <person name="Pauvert C."/>
            <person name="Hitch T.C.A."/>
            <person name="Clavel T."/>
        </authorList>
    </citation>
    <scope>NUCLEOTIDE SEQUENCE [LARGE SCALE GENOMIC DNA]</scope>
    <source>
        <strain evidence="9 10">CLA-AP-H29</strain>
    </source>
</reference>